<keyword evidence="2" id="KW-1185">Reference proteome</keyword>
<accession>A0A9P4IB68</accession>
<dbReference type="EMBL" id="ML978132">
    <property type="protein sequence ID" value="KAF2095071.1"/>
    <property type="molecule type" value="Genomic_DNA"/>
</dbReference>
<sequence>MILYNEGYKRVQLKRACNRRSDAECFLPKSYDHCSDTHRARDKTPFSSITYVNHPEFIGIYANDEQFERNIDTLEEVAERNTIQIATDWLRKPGKEKKVSVKNLQLVVKQPARKSLSFKRTRKWMPTLTADGKTRYVPTPDFYHIHQARSKVWRRAHYHIRKHDPDFKEKQLSAQKRCYKRNRKDPAWVARFNANALAWRNAHKDTPEFKTAAALSDAKKHAKRKAEGRPAGKFRECIPCGKWIRALPAM</sequence>
<evidence type="ECO:0000313" key="1">
    <source>
        <dbReference type="EMBL" id="KAF2095071.1"/>
    </source>
</evidence>
<protein>
    <submittedName>
        <fullName evidence="1">Uncharacterized protein</fullName>
    </submittedName>
</protein>
<proteinExistence type="predicted"/>
<gene>
    <name evidence="1" type="ORF">NA57DRAFT_59823</name>
</gene>
<reference evidence="1" key="1">
    <citation type="journal article" date="2020" name="Stud. Mycol.">
        <title>101 Dothideomycetes genomes: a test case for predicting lifestyles and emergence of pathogens.</title>
        <authorList>
            <person name="Haridas S."/>
            <person name="Albert R."/>
            <person name="Binder M."/>
            <person name="Bloem J."/>
            <person name="Labutti K."/>
            <person name="Salamov A."/>
            <person name="Andreopoulos B."/>
            <person name="Baker S."/>
            <person name="Barry K."/>
            <person name="Bills G."/>
            <person name="Bluhm B."/>
            <person name="Cannon C."/>
            <person name="Castanera R."/>
            <person name="Culley D."/>
            <person name="Daum C."/>
            <person name="Ezra D."/>
            <person name="Gonzalez J."/>
            <person name="Henrissat B."/>
            <person name="Kuo A."/>
            <person name="Liang C."/>
            <person name="Lipzen A."/>
            <person name="Lutzoni F."/>
            <person name="Magnuson J."/>
            <person name="Mondo S."/>
            <person name="Nolan M."/>
            <person name="Ohm R."/>
            <person name="Pangilinan J."/>
            <person name="Park H.-J."/>
            <person name="Ramirez L."/>
            <person name="Alfaro M."/>
            <person name="Sun H."/>
            <person name="Tritt A."/>
            <person name="Yoshinaga Y."/>
            <person name="Zwiers L.-H."/>
            <person name="Turgeon B."/>
            <person name="Goodwin S."/>
            <person name="Spatafora J."/>
            <person name="Crous P."/>
            <person name="Grigoriev I."/>
        </authorList>
    </citation>
    <scope>NUCLEOTIDE SEQUENCE</scope>
    <source>
        <strain evidence="1">CBS 133067</strain>
    </source>
</reference>
<organism evidence="1 2">
    <name type="scientific">Rhizodiscina lignyota</name>
    <dbReference type="NCBI Taxonomy" id="1504668"/>
    <lineage>
        <taxon>Eukaryota</taxon>
        <taxon>Fungi</taxon>
        <taxon>Dikarya</taxon>
        <taxon>Ascomycota</taxon>
        <taxon>Pezizomycotina</taxon>
        <taxon>Dothideomycetes</taxon>
        <taxon>Pleosporomycetidae</taxon>
        <taxon>Aulographales</taxon>
        <taxon>Rhizodiscinaceae</taxon>
        <taxon>Rhizodiscina</taxon>
    </lineage>
</organism>
<evidence type="ECO:0000313" key="2">
    <source>
        <dbReference type="Proteomes" id="UP000799772"/>
    </source>
</evidence>
<dbReference type="AlphaFoldDB" id="A0A9P4IB68"/>
<dbReference type="Proteomes" id="UP000799772">
    <property type="component" value="Unassembled WGS sequence"/>
</dbReference>
<comment type="caution">
    <text evidence="1">The sequence shown here is derived from an EMBL/GenBank/DDBJ whole genome shotgun (WGS) entry which is preliminary data.</text>
</comment>
<name>A0A9P4IB68_9PEZI</name>